<organism evidence="6 7">
    <name type="scientific">Miscanthus lutarioriparius</name>
    <dbReference type="NCBI Taxonomy" id="422564"/>
    <lineage>
        <taxon>Eukaryota</taxon>
        <taxon>Viridiplantae</taxon>
        <taxon>Streptophyta</taxon>
        <taxon>Embryophyta</taxon>
        <taxon>Tracheophyta</taxon>
        <taxon>Spermatophyta</taxon>
        <taxon>Magnoliopsida</taxon>
        <taxon>Liliopsida</taxon>
        <taxon>Poales</taxon>
        <taxon>Poaceae</taxon>
        <taxon>PACMAD clade</taxon>
        <taxon>Panicoideae</taxon>
        <taxon>Andropogonodae</taxon>
        <taxon>Andropogoneae</taxon>
        <taxon>Saccharinae</taxon>
        <taxon>Miscanthus</taxon>
    </lineage>
</organism>
<dbReference type="GO" id="GO:0003712">
    <property type="term" value="F:transcription coregulator activity"/>
    <property type="evidence" value="ECO:0007669"/>
    <property type="project" value="InterPro"/>
</dbReference>
<proteinExistence type="inferred from homology"/>
<reference evidence="6" key="1">
    <citation type="submission" date="2020-10" db="EMBL/GenBank/DDBJ databases">
        <authorList>
            <person name="Han B."/>
            <person name="Lu T."/>
            <person name="Zhao Q."/>
            <person name="Huang X."/>
            <person name="Zhao Y."/>
        </authorList>
    </citation>
    <scope>NUCLEOTIDE SEQUENCE</scope>
</reference>
<keyword evidence="5" id="KW-0539">Nucleus</keyword>
<protein>
    <recommendedName>
        <fullName evidence="8">Mediator of RNA polymerase II transcription subunit 17</fullName>
    </recommendedName>
</protein>
<evidence type="ECO:0000313" key="6">
    <source>
        <dbReference type="EMBL" id="CAD6239241.1"/>
    </source>
</evidence>
<evidence type="ECO:0000256" key="1">
    <source>
        <dbReference type="ARBA" id="ARBA00004123"/>
    </source>
</evidence>
<dbReference type="Proteomes" id="UP000604825">
    <property type="component" value="Unassembled WGS sequence"/>
</dbReference>
<dbReference type="AlphaFoldDB" id="A0A811PHJ6"/>
<dbReference type="PANTHER" id="PTHR13114:SF7">
    <property type="entry name" value="MEDIATOR OF RNA POLYMERASE II TRANSCRIPTION SUBUNIT 17"/>
    <property type="match status" value="1"/>
</dbReference>
<accession>A0A811PHJ6</accession>
<dbReference type="EMBL" id="CAJGYO010000006">
    <property type="protein sequence ID" value="CAD6239241.1"/>
    <property type="molecule type" value="Genomic_DNA"/>
</dbReference>
<comment type="similarity">
    <text evidence="2">Belongs to the Mediator complex subunit 17 family.</text>
</comment>
<dbReference type="OrthoDB" id="2020583at2759"/>
<evidence type="ECO:0000313" key="7">
    <source>
        <dbReference type="Proteomes" id="UP000604825"/>
    </source>
</evidence>
<evidence type="ECO:0008006" key="8">
    <source>
        <dbReference type="Google" id="ProtNLM"/>
    </source>
</evidence>
<evidence type="ECO:0000256" key="5">
    <source>
        <dbReference type="ARBA" id="ARBA00023242"/>
    </source>
</evidence>
<dbReference type="GO" id="GO:0016592">
    <property type="term" value="C:mediator complex"/>
    <property type="evidence" value="ECO:0007669"/>
    <property type="project" value="InterPro"/>
</dbReference>
<evidence type="ECO:0000256" key="4">
    <source>
        <dbReference type="ARBA" id="ARBA00023163"/>
    </source>
</evidence>
<evidence type="ECO:0000256" key="2">
    <source>
        <dbReference type="ARBA" id="ARBA00005635"/>
    </source>
</evidence>
<gene>
    <name evidence="6" type="ORF">NCGR_LOCUS26234</name>
</gene>
<comment type="caution">
    <text evidence="6">The sequence shown here is derived from an EMBL/GenBank/DDBJ whole genome shotgun (WGS) entry which is preliminary data.</text>
</comment>
<keyword evidence="7" id="KW-1185">Reference proteome</keyword>
<dbReference type="PANTHER" id="PTHR13114">
    <property type="entry name" value="MEDIATOR OF RNA POLYMERASE II TRANSCRIPTION SUBUNIT 17"/>
    <property type="match status" value="1"/>
</dbReference>
<evidence type="ECO:0000256" key="3">
    <source>
        <dbReference type="ARBA" id="ARBA00023015"/>
    </source>
</evidence>
<sequence>MEKGDVRVDLDKLPIKRLEAIDEIGNEHYPPDTSNEEQRLAAIRRIDFSWVIEKDAKKAKKAAEADTTQQAWPWQGLMESLQQAHQKLSVVIDLIGTVEANDAVAVASTTKPKSQPNEILIDMAVSAATKLQRLRALSVQIPQKSFRSLSLQFRGDIANNAESSAIKKKEGTLTNTTTEAEKDVLENDDVNKSIKHAHSILRDIHKSIFEEQTFIQSQGINVTGMCEDFLQLAIGQECSLCLSLELSGQNSNSGTVRQEDHMDTDYTGNLAVATVNGKESSNKDVRGFPNPKCLDIYLLHMFHENILRKLREKSRHMVRYQGSAQAAPDDCGLLSHFCMTVSHKIFSNKVSRVPYLHLRSLPTWHSRTSSWPLCLKVPQPILSTDRARKPSDHHELKYKSRSQFSTKVILKDGQISLMGEGSPSIAGSLTGKPSDGRLFIVFPYFYLVSLLLLLF</sequence>
<dbReference type="GO" id="GO:0006357">
    <property type="term" value="P:regulation of transcription by RNA polymerase II"/>
    <property type="evidence" value="ECO:0007669"/>
    <property type="project" value="InterPro"/>
</dbReference>
<dbReference type="GO" id="GO:0070847">
    <property type="term" value="C:core mediator complex"/>
    <property type="evidence" value="ECO:0007669"/>
    <property type="project" value="TreeGrafter"/>
</dbReference>
<keyword evidence="3" id="KW-0805">Transcription regulation</keyword>
<dbReference type="InterPro" id="IPR019313">
    <property type="entry name" value="Mediator_Med17"/>
</dbReference>
<name>A0A811PHJ6_9POAL</name>
<keyword evidence="4" id="KW-0804">Transcription</keyword>
<comment type="subcellular location">
    <subcellularLocation>
        <location evidence="1">Nucleus</location>
    </subcellularLocation>
</comment>